<evidence type="ECO:0000313" key="1">
    <source>
        <dbReference type="EMBL" id="KAL0940334.1"/>
    </source>
</evidence>
<organism evidence="1 2">
    <name type="scientific">Colletotrichum truncatum</name>
    <name type="common">Anthracnose fungus</name>
    <name type="synonym">Colletotrichum capsici</name>
    <dbReference type="NCBI Taxonomy" id="5467"/>
    <lineage>
        <taxon>Eukaryota</taxon>
        <taxon>Fungi</taxon>
        <taxon>Dikarya</taxon>
        <taxon>Ascomycota</taxon>
        <taxon>Pezizomycotina</taxon>
        <taxon>Sordariomycetes</taxon>
        <taxon>Hypocreomycetidae</taxon>
        <taxon>Glomerellales</taxon>
        <taxon>Glomerellaceae</taxon>
        <taxon>Colletotrichum</taxon>
        <taxon>Colletotrichum truncatum species complex</taxon>
    </lineage>
</organism>
<sequence>MACNRTNRGLNVLSPSKTRRDGVRGGSRKTIKGHKLSGLTFCSSSSFLITASDHIASFLPSFLQVQVLHIFNKLHHIKQLPCALSYPRPLSSDRPIPSPNNTSNVGNFSHRLVCFRQRSSTHASQVYLLKSSGLNFRPSCLPTTTHTRSPCPSPTTRASNTQATAAHTPCHHRRRTNPSVLEPVPHTATAVTLEPTLWPTPATPAATAATLTAPTQPAASTSTTTCRTASPRPLTQFPWTATLRSRRKHLANSTQSTVSCWSCKRRRKPVSQRPVSASTRVTATLRTCARTSSGRRRKSHHSRARLLASTPRNTTRRALATRRQSTRKKKHHCGFFSSSYGYDDLSSGGWFSSASR</sequence>
<dbReference type="EMBL" id="VUJX02000002">
    <property type="protein sequence ID" value="KAL0940334.1"/>
    <property type="molecule type" value="Genomic_DNA"/>
</dbReference>
<accession>A0ACC3Z896</accession>
<name>A0ACC3Z896_COLTU</name>
<protein>
    <submittedName>
        <fullName evidence="1">Uncharacterized protein</fullName>
    </submittedName>
</protein>
<keyword evidence="2" id="KW-1185">Reference proteome</keyword>
<comment type="caution">
    <text evidence="1">The sequence shown here is derived from an EMBL/GenBank/DDBJ whole genome shotgun (WGS) entry which is preliminary data.</text>
</comment>
<dbReference type="Proteomes" id="UP000805649">
    <property type="component" value="Unassembled WGS sequence"/>
</dbReference>
<proteinExistence type="predicted"/>
<reference evidence="1 2" key="1">
    <citation type="journal article" date="2020" name="Phytopathology">
        <title>Genome Sequence Resources of Colletotrichum truncatum, C. plurivorum, C. musicola, and C. sojae: Four Species Pathogenic to Soybean (Glycine max).</title>
        <authorList>
            <person name="Rogerio F."/>
            <person name="Boufleur T.R."/>
            <person name="Ciampi-Guillardi M."/>
            <person name="Sukno S.A."/>
            <person name="Thon M.R."/>
            <person name="Massola Junior N.S."/>
            <person name="Baroncelli R."/>
        </authorList>
    </citation>
    <scope>NUCLEOTIDE SEQUENCE [LARGE SCALE GENOMIC DNA]</scope>
    <source>
        <strain evidence="1 2">CMES1059</strain>
    </source>
</reference>
<evidence type="ECO:0000313" key="2">
    <source>
        <dbReference type="Proteomes" id="UP000805649"/>
    </source>
</evidence>
<gene>
    <name evidence="1" type="ORF">CTRU02_203097</name>
</gene>